<comment type="caution">
    <text evidence="1">The sequence shown here is derived from an EMBL/GenBank/DDBJ whole genome shotgun (WGS) entry which is preliminary data.</text>
</comment>
<organism evidence="1 2">
    <name type="scientific">Pseudoxanthomonas taiwanensis</name>
    <dbReference type="NCBI Taxonomy" id="176598"/>
    <lineage>
        <taxon>Bacteria</taxon>
        <taxon>Pseudomonadati</taxon>
        <taxon>Pseudomonadota</taxon>
        <taxon>Gammaproteobacteria</taxon>
        <taxon>Lysobacterales</taxon>
        <taxon>Lysobacteraceae</taxon>
        <taxon>Pseudoxanthomonas</taxon>
    </lineage>
</organism>
<dbReference type="InterPro" id="IPR016912">
    <property type="entry name" value="Phage_P2_GpU"/>
</dbReference>
<proteinExistence type="predicted"/>
<dbReference type="Pfam" id="PF06995">
    <property type="entry name" value="Phage_P2_GpU"/>
    <property type="match status" value="1"/>
</dbReference>
<dbReference type="OrthoDB" id="1550902at2"/>
<name>A0A921P3E3_9GAMM</name>
<accession>A0A921P3E3</accession>
<dbReference type="RefSeq" id="WP_162123050.1">
    <property type="nucleotide sequence ID" value="NZ_PDWK01000001.1"/>
</dbReference>
<dbReference type="InterPro" id="IPR009734">
    <property type="entry name" value="Myoviridae_GpU"/>
</dbReference>
<dbReference type="PIRSF" id="PIRSF029208">
    <property type="entry name" value="Phage_tail_GPU"/>
    <property type="match status" value="1"/>
</dbReference>
<keyword evidence="2" id="KW-1185">Reference proteome</keyword>
<dbReference type="Proteomes" id="UP000717981">
    <property type="component" value="Unassembled WGS sequence"/>
</dbReference>
<dbReference type="EMBL" id="PDWK01000001">
    <property type="protein sequence ID" value="KAF1690924.1"/>
    <property type="molecule type" value="Genomic_DNA"/>
</dbReference>
<dbReference type="AlphaFoldDB" id="A0A921P3E3"/>
<evidence type="ECO:0000313" key="2">
    <source>
        <dbReference type="Proteomes" id="UP000717981"/>
    </source>
</evidence>
<reference evidence="1" key="1">
    <citation type="submission" date="2017-10" db="EMBL/GenBank/DDBJ databases">
        <title>Whole genome sequencing of members of genus Pseudoxanthomonas.</title>
        <authorList>
            <person name="Kumar S."/>
            <person name="Bansal K."/>
            <person name="Kaur A."/>
            <person name="Patil P."/>
            <person name="Sharma S."/>
            <person name="Patil P.B."/>
        </authorList>
    </citation>
    <scope>NUCLEOTIDE SEQUENCE</scope>
    <source>
        <strain evidence="1">DSM 22914</strain>
    </source>
</reference>
<sequence length="137" mass="14639">MLMCLGTFVFGLTTLPYQQLQRQAAWRHAASDRIGARAAHQFLGVGEETVTLSGWIAPELAGSLLSLDALRDMADAGQPQALVDGTGQVHGAFVITGLDQTQTLFYPDGTPRRVEFQLALRRVAEDTMAGPGASAKP</sequence>
<gene>
    <name evidence="1" type="ORF">CR938_00135</name>
</gene>
<evidence type="ECO:0000313" key="1">
    <source>
        <dbReference type="EMBL" id="KAF1690924.1"/>
    </source>
</evidence>
<protein>
    <submittedName>
        <fullName evidence="1">Oxidoreductase</fullName>
    </submittedName>
</protein>